<evidence type="ECO:0000256" key="4">
    <source>
        <dbReference type="ARBA" id="ARBA00023136"/>
    </source>
</evidence>
<feature type="transmembrane region" description="Helical" evidence="5">
    <location>
        <begin position="25"/>
        <end position="43"/>
    </location>
</feature>
<dbReference type="PANTHER" id="PTHR30168">
    <property type="entry name" value="PUTATIVE MEMBRANE PROTEIN YPFJ"/>
    <property type="match status" value="1"/>
</dbReference>
<name>A0ABP8MZD2_9BACT</name>
<proteinExistence type="predicted"/>
<evidence type="ECO:0000313" key="6">
    <source>
        <dbReference type="EMBL" id="GAA4458677.1"/>
    </source>
</evidence>
<protein>
    <submittedName>
        <fullName evidence="6">Neutral zinc metallopeptidase</fullName>
    </submittedName>
</protein>
<dbReference type="Proteomes" id="UP001501410">
    <property type="component" value="Unassembled WGS sequence"/>
</dbReference>
<dbReference type="PANTHER" id="PTHR30168:SF0">
    <property type="entry name" value="INNER MEMBRANE PROTEIN"/>
    <property type="match status" value="1"/>
</dbReference>
<keyword evidence="7" id="KW-1185">Reference proteome</keyword>
<dbReference type="Pfam" id="PF04228">
    <property type="entry name" value="Zn_peptidase"/>
    <property type="match status" value="1"/>
</dbReference>
<keyword evidence="2 5" id="KW-0812">Transmembrane</keyword>
<dbReference type="EMBL" id="BAABEZ010000024">
    <property type="protein sequence ID" value="GAA4458677.1"/>
    <property type="molecule type" value="Genomic_DNA"/>
</dbReference>
<accession>A0ABP8MZD2</accession>
<evidence type="ECO:0000256" key="3">
    <source>
        <dbReference type="ARBA" id="ARBA00022989"/>
    </source>
</evidence>
<sequence length="285" mass="31126">MDWRGRRESDNFEDITGSTGGGRKLIGGGIAVIIAIVVALLTGKNPQSVLNAIQSVNPTVAAGTCDNTDSKNQQLQSFTSRTLASTEDIWSEQFSKMQLVYEKPKLKSFCGSCPTACGQGHAASGPFYCPADSDVYIDVSFFRELSEKFNAPGESAMAYVIAHEVGHHVQNLLGITRKFEEQRANMSEAEANRLSVKLELQADFLAGVWAHYAQNEQHILLPGEIDDALNAANAIGDDNLQKQSQGFVVPDAFTHGTSEQRIRWFKKGYETGDINQGNTFDTAEL</sequence>
<gene>
    <name evidence="6" type="ORF">GCM10023092_27340</name>
</gene>
<keyword evidence="4 5" id="KW-0472">Membrane</keyword>
<comment type="subcellular location">
    <subcellularLocation>
        <location evidence="1">Membrane</location>
        <topology evidence="1">Single-pass membrane protein</topology>
    </subcellularLocation>
</comment>
<evidence type="ECO:0000256" key="5">
    <source>
        <dbReference type="SAM" id="Phobius"/>
    </source>
</evidence>
<evidence type="ECO:0000313" key="7">
    <source>
        <dbReference type="Proteomes" id="UP001501410"/>
    </source>
</evidence>
<evidence type="ECO:0000256" key="2">
    <source>
        <dbReference type="ARBA" id="ARBA00022692"/>
    </source>
</evidence>
<keyword evidence="3 5" id="KW-1133">Transmembrane helix</keyword>
<dbReference type="RefSeq" id="WP_344828336.1">
    <property type="nucleotide sequence ID" value="NZ_BAABEZ010000024.1"/>
</dbReference>
<evidence type="ECO:0000256" key="1">
    <source>
        <dbReference type="ARBA" id="ARBA00004167"/>
    </source>
</evidence>
<organism evidence="6 7">
    <name type="scientific">Rurimicrobium arvi</name>
    <dbReference type="NCBI Taxonomy" id="2049916"/>
    <lineage>
        <taxon>Bacteria</taxon>
        <taxon>Pseudomonadati</taxon>
        <taxon>Bacteroidota</taxon>
        <taxon>Chitinophagia</taxon>
        <taxon>Chitinophagales</taxon>
        <taxon>Chitinophagaceae</taxon>
        <taxon>Rurimicrobium</taxon>
    </lineage>
</organism>
<dbReference type="InterPro" id="IPR007343">
    <property type="entry name" value="Uncharacterised_pept_Zn_put"/>
</dbReference>
<reference evidence="7" key="1">
    <citation type="journal article" date="2019" name="Int. J. Syst. Evol. Microbiol.">
        <title>The Global Catalogue of Microorganisms (GCM) 10K type strain sequencing project: providing services to taxonomists for standard genome sequencing and annotation.</title>
        <authorList>
            <consortium name="The Broad Institute Genomics Platform"/>
            <consortium name="The Broad Institute Genome Sequencing Center for Infectious Disease"/>
            <person name="Wu L."/>
            <person name="Ma J."/>
        </authorList>
    </citation>
    <scope>NUCLEOTIDE SEQUENCE [LARGE SCALE GENOMIC DNA]</scope>
    <source>
        <strain evidence="7">JCM 31921</strain>
    </source>
</reference>
<comment type="caution">
    <text evidence="6">The sequence shown here is derived from an EMBL/GenBank/DDBJ whole genome shotgun (WGS) entry which is preliminary data.</text>
</comment>